<evidence type="ECO:0000259" key="10">
    <source>
        <dbReference type="Pfam" id="PF23598"/>
    </source>
</evidence>
<feature type="domain" description="NB-ARC" evidence="7">
    <location>
        <begin position="198"/>
        <end position="359"/>
    </location>
</feature>
<keyword evidence="13" id="KW-1185">Reference proteome</keyword>
<evidence type="ECO:0000259" key="8">
    <source>
        <dbReference type="Pfam" id="PF18052"/>
    </source>
</evidence>
<evidence type="ECO:0000259" key="9">
    <source>
        <dbReference type="Pfam" id="PF23559"/>
    </source>
</evidence>
<dbReference type="GO" id="GO:0043531">
    <property type="term" value="F:ADP binding"/>
    <property type="evidence" value="ECO:0007669"/>
    <property type="project" value="InterPro"/>
</dbReference>
<feature type="domain" description="Disease resistance protein winged helix" evidence="9">
    <location>
        <begin position="443"/>
        <end position="511"/>
    </location>
</feature>
<dbReference type="PANTHER" id="PTHR36766">
    <property type="entry name" value="PLANT BROAD-SPECTRUM MILDEW RESISTANCE PROTEIN RPW8"/>
    <property type="match status" value="1"/>
</dbReference>
<evidence type="ECO:0000256" key="2">
    <source>
        <dbReference type="ARBA" id="ARBA00022737"/>
    </source>
</evidence>
<dbReference type="GO" id="GO:0006952">
    <property type="term" value="P:defense response"/>
    <property type="evidence" value="ECO:0007669"/>
    <property type="project" value="UniProtKB-KW"/>
</dbReference>
<evidence type="ECO:0000313" key="13">
    <source>
        <dbReference type="Proteomes" id="UP001164929"/>
    </source>
</evidence>
<dbReference type="GO" id="GO:0051707">
    <property type="term" value="P:response to other organism"/>
    <property type="evidence" value="ECO:0007669"/>
    <property type="project" value="UniProtKB-ARBA"/>
</dbReference>
<dbReference type="PRINTS" id="PR00364">
    <property type="entry name" value="DISEASERSIST"/>
</dbReference>
<evidence type="ECO:0000256" key="6">
    <source>
        <dbReference type="SAM" id="MobiDB-lite"/>
    </source>
</evidence>
<evidence type="ECO:0000313" key="12">
    <source>
        <dbReference type="EMBL" id="KAJ7005084.1"/>
    </source>
</evidence>
<dbReference type="Gene3D" id="1.10.10.10">
    <property type="entry name" value="Winged helix-like DNA-binding domain superfamily/Winged helix DNA-binding domain"/>
    <property type="match status" value="1"/>
</dbReference>
<dbReference type="GO" id="GO:0005524">
    <property type="term" value="F:ATP binding"/>
    <property type="evidence" value="ECO:0007669"/>
    <property type="project" value="UniProtKB-KW"/>
</dbReference>
<evidence type="ECO:0000256" key="4">
    <source>
        <dbReference type="ARBA" id="ARBA00022821"/>
    </source>
</evidence>
<dbReference type="Gene3D" id="1.10.8.430">
    <property type="entry name" value="Helical domain of apoptotic protease-activating factors"/>
    <property type="match status" value="1"/>
</dbReference>
<gene>
    <name evidence="12" type="ORF">NC653_009794</name>
</gene>
<dbReference type="InterPro" id="IPR042197">
    <property type="entry name" value="Apaf_helical"/>
</dbReference>
<dbReference type="Gene3D" id="3.80.10.10">
    <property type="entry name" value="Ribonuclease Inhibitor"/>
    <property type="match status" value="1"/>
</dbReference>
<dbReference type="Proteomes" id="UP001164929">
    <property type="component" value="Chromosome 3"/>
</dbReference>
<dbReference type="Pfam" id="PF23559">
    <property type="entry name" value="WHD_DRP"/>
    <property type="match status" value="1"/>
</dbReference>
<keyword evidence="5" id="KW-0067">ATP-binding</keyword>
<feature type="domain" description="R13L1/DRL21-like LRR repeat region" evidence="11">
    <location>
        <begin position="712"/>
        <end position="838"/>
    </location>
</feature>
<evidence type="ECO:0000256" key="3">
    <source>
        <dbReference type="ARBA" id="ARBA00022741"/>
    </source>
</evidence>
<name>A0AAD6RA40_9ROSI</name>
<dbReference type="InterPro" id="IPR027417">
    <property type="entry name" value="P-loop_NTPase"/>
</dbReference>
<dbReference type="InterPro" id="IPR041118">
    <property type="entry name" value="Rx_N"/>
</dbReference>
<accession>A0AAD6RA40</accession>
<dbReference type="InterPro" id="IPR055414">
    <property type="entry name" value="LRR_R13L4/SHOC2-like"/>
</dbReference>
<dbReference type="FunFam" id="1.10.10.10:FF:000322">
    <property type="entry name" value="Probable disease resistance protein At1g63360"/>
    <property type="match status" value="1"/>
</dbReference>
<dbReference type="InterPro" id="IPR002182">
    <property type="entry name" value="NB-ARC"/>
</dbReference>
<evidence type="ECO:0000259" key="7">
    <source>
        <dbReference type="Pfam" id="PF00931"/>
    </source>
</evidence>
<proteinExistence type="predicted"/>
<dbReference type="InterPro" id="IPR032675">
    <property type="entry name" value="LRR_dom_sf"/>
</dbReference>
<dbReference type="PANTHER" id="PTHR36766:SF40">
    <property type="entry name" value="DISEASE RESISTANCE PROTEIN RGA3"/>
    <property type="match status" value="1"/>
</dbReference>
<dbReference type="CDD" id="cd00882">
    <property type="entry name" value="Ras_like_GTPase"/>
    <property type="match status" value="1"/>
</dbReference>
<keyword evidence="1" id="KW-0433">Leucine-rich repeat</keyword>
<dbReference type="InterPro" id="IPR058922">
    <property type="entry name" value="WHD_DRP"/>
</dbReference>
<dbReference type="Gene3D" id="3.40.50.300">
    <property type="entry name" value="P-loop containing nucleotide triphosphate hydrolases"/>
    <property type="match status" value="1"/>
</dbReference>
<dbReference type="EMBL" id="JAQIZT010000003">
    <property type="protein sequence ID" value="KAJ7005084.1"/>
    <property type="molecule type" value="Genomic_DNA"/>
</dbReference>
<organism evidence="12 13">
    <name type="scientific">Populus alba x Populus x berolinensis</name>
    <dbReference type="NCBI Taxonomy" id="444605"/>
    <lineage>
        <taxon>Eukaryota</taxon>
        <taxon>Viridiplantae</taxon>
        <taxon>Streptophyta</taxon>
        <taxon>Embryophyta</taxon>
        <taxon>Tracheophyta</taxon>
        <taxon>Spermatophyta</taxon>
        <taxon>Magnoliopsida</taxon>
        <taxon>eudicotyledons</taxon>
        <taxon>Gunneridae</taxon>
        <taxon>Pentapetalae</taxon>
        <taxon>rosids</taxon>
        <taxon>fabids</taxon>
        <taxon>Malpighiales</taxon>
        <taxon>Salicaceae</taxon>
        <taxon>Saliceae</taxon>
        <taxon>Populus</taxon>
    </lineage>
</organism>
<dbReference type="FunFam" id="3.40.50.300:FF:001091">
    <property type="entry name" value="Probable disease resistance protein At1g61300"/>
    <property type="match status" value="1"/>
</dbReference>
<comment type="caution">
    <text evidence="12">The sequence shown here is derived from an EMBL/GenBank/DDBJ whole genome shotgun (WGS) entry which is preliminary data.</text>
</comment>
<dbReference type="Pfam" id="PF23598">
    <property type="entry name" value="LRR_14"/>
    <property type="match status" value="1"/>
</dbReference>
<sequence>MMALALIGESLLSAIIEVLVDRIASSEVKDFFKRQKLDDGQLRKLKSIVRAVGKLLNDAEEKHITDPAVKGWLDDLKDALYQADDFLDEIAYKALQLKFEAEPQSETFSDQVRSFLTSLVPCKKGMGEMQPELEKILQILQDLLQQKDSLHLTESVGRIPLLPSQKIPTTALVDESHVFGRKDDRENIMALLLPDDAEERQLDVVPIVGMGGVGKTTLAQLVYRKIELLEDRNGTKLFDLKAWVYVSEEFNILKVTRDILKQVGLPKCDNMTENQIHCELEKKLRGNRVLVVLDDVWSEDQAAWDFLLKPFMSVRKGSKILVTTRSENVASVKSTFPSHRLQSLSNDECWLVLKKVAFDGGNFSAYTGLEEFGREIAKKCSGLPLAAKTLGGLLRSKRKGEEWRNILESNLWNSPNDKVLSALQLSYHCLPSYLKQCFSYCAIFPEGYEFNKKDVILLWMAEGFLVQPGGNKEMEEIGAEFFDDLVSRSFLQQSSRDPSLFIMHDLMNHLAAFTSGEFCFRLEGNGSSNTSRRTRHLSCIVKEHDISQMFEAVCNPRLLRTLILSKDKSISAEVICKLLPMLERLRVLSMPPCILEPLPFLDSIAKLKHLRYLKLSRTDLTKLPESICGLYNLQTLILTWCFRLYKLPAGMGRLINLRHLDITGTRLLEMPPQMGKLAKLRTLTSFSLGNQSVSRNQSGNHSGSRNQSGSSIKELGKLQHLCGELCIRNLQNVVDAQDASKADLKGKADLESLELLWEDETNNSLHERVLDQLQPHVNLKILRLEGYGGTRFPVWIGGSNPPSNLRELDLHRCLNLESFPERMHSLLPSLIRLSLSNCPELQSFQIRGLELKAFSVTNCKQLIRNRKQWDMRSLNSLSSFTIAMCDEVESFPEEMLLPSSLTTLEIRRLSNLKSLDHKGLQHLTSLRELQIWHCPNLQTLPEEGLPSSLSHLFIFKCNLLKERCKRPNGEDWLKVSHIPYLYIS</sequence>
<dbReference type="AlphaFoldDB" id="A0AAD6RA40"/>
<dbReference type="Gene3D" id="1.20.5.4130">
    <property type="match status" value="1"/>
</dbReference>
<reference evidence="12" key="1">
    <citation type="journal article" date="2023" name="Mol. Ecol. Resour.">
        <title>Chromosome-level genome assembly of a triploid poplar Populus alba 'Berolinensis'.</title>
        <authorList>
            <person name="Chen S."/>
            <person name="Yu Y."/>
            <person name="Wang X."/>
            <person name="Wang S."/>
            <person name="Zhang T."/>
            <person name="Zhou Y."/>
            <person name="He R."/>
            <person name="Meng N."/>
            <person name="Wang Y."/>
            <person name="Liu W."/>
            <person name="Liu Z."/>
            <person name="Liu J."/>
            <person name="Guo Q."/>
            <person name="Huang H."/>
            <person name="Sederoff R.R."/>
            <person name="Wang G."/>
            <person name="Qu G."/>
            <person name="Chen S."/>
        </authorList>
    </citation>
    <scope>NUCLEOTIDE SEQUENCE</scope>
    <source>
        <strain evidence="12">SC-2020</strain>
    </source>
</reference>
<keyword evidence="3" id="KW-0547">Nucleotide-binding</keyword>
<evidence type="ECO:0000256" key="1">
    <source>
        <dbReference type="ARBA" id="ARBA00022614"/>
    </source>
</evidence>
<dbReference type="InterPro" id="IPR036388">
    <property type="entry name" value="WH-like_DNA-bd_sf"/>
</dbReference>
<feature type="region of interest" description="Disordered" evidence="6">
    <location>
        <begin position="690"/>
        <end position="710"/>
    </location>
</feature>
<keyword evidence="2" id="KW-0677">Repeat</keyword>
<dbReference type="InterPro" id="IPR056789">
    <property type="entry name" value="LRR_R13L1-DRL21"/>
</dbReference>
<dbReference type="Pfam" id="PF25019">
    <property type="entry name" value="LRR_R13L1-DRL21"/>
    <property type="match status" value="1"/>
</dbReference>
<evidence type="ECO:0000259" key="11">
    <source>
        <dbReference type="Pfam" id="PF25019"/>
    </source>
</evidence>
<feature type="domain" description="Disease resistance N-terminal" evidence="8">
    <location>
        <begin position="12"/>
        <end position="102"/>
    </location>
</feature>
<dbReference type="SUPFAM" id="SSF52540">
    <property type="entry name" value="P-loop containing nucleoside triphosphate hydrolases"/>
    <property type="match status" value="1"/>
</dbReference>
<evidence type="ECO:0000256" key="5">
    <source>
        <dbReference type="ARBA" id="ARBA00022840"/>
    </source>
</evidence>
<dbReference type="Pfam" id="PF00931">
    <property type="entry name" value="NB-ARC"/>
    <property type="match status" value="1"/>
</dbReference>
<protein>
    <submittedName>
        <fullName evidence="12">Disease resistance RPP13-like protein 1</fullName>
    </submittedName>
</protein>
<dbReference type="Pfam" id="PF18052">
    <property type="entry name" value="Rx_N"/>
    <property type="match status" value="1"/>
</dbReference>
<feature type="domain" description="Disease resistance R13L4/SHOC-2-like LRR" evidence="10">
    <location>
        <begin position="578"/>
        <end position="692"/>
    </location>
</feature>
<keyword evidence="4" id="KW-0611">Plant defense</keyword>
<dbReference type="SUPFAM" id="SSF52058">
    <property type="entry name" value="L domain-like"/>
    <property type="match status" value="1"/>
</dbReference>